<dbReference type="InterPro" id="IPR045518">
    <property type="entry name" value="2EXR"/>
</dbReference>
<dbReference type="InParanoid" id="A0A7C8INH2"/>
<feature type="coiled-coil region" evidence="1">
    <location>
        <begin position="796"/>
        <end position="837"/>
    </location>
</feature>
<feature type="compositionally biased region" description="Low complexity" evidence="2">
    <location>
        <begin position="1154"/>
        <end position="1168"/>
    </location>
</feature>
<name>A0A7C8INH2_9PEZI</name>
<feature type="region of interest" description="Disordered" evidence="2">
    <location>
        <begin position="322"/>
        <end position="390"/>
    </location>
</feature>
<feature type="compositionally biased region" description="Basic residues" evidence="2">
    <location>
        <begin position="1579"/>
        <end position="1591"/>
    </location>
</feature>
<dbReference type="Gene3D" id="3.40.50.1820">
    <property type="entry name" value="alpha/beta hydrolase"/>
    <property type="match status" value="1"/>
</dbReference>
<dbReference type="SUPFAM" id="SSF53474">
    <property type="entry name" value="alpha/beta-Hydrolases"/>
    <property type="match status" value="1"/>
</dbReference>
<feature type="compositionally biased region" description="Polar residues" evidence="2">
    <location>
        <begin position="1179"/>
        <end position="1202"/>
    </location>
</feature>
<feature type="compositionally biased region" description="Polar residues" evidence="2">
    <location>
        <begin position="1262"/>
        <end position="1282"/>
    </location>
</feature>
<feature type="region of interest" description="Disordered" evidence="2">
    <location>
        <begin position="853"/>
        <end position="880"/>
    </location>
</feature>
<feature type="region of interest" description="Disordered" evidence="2">
    <location>
        <begin position="1114"/>
        <end position="1202"/>
    </location>
</feature>
<dbReference type="Proteomes" id="UP000481858">
    <property type="component" value="Unassembled WGS sequence"/>
</dbReference>
<feature type="compositionally biased region" description="Polar residues" evidence="2">
    <location>
        <begin position="1676"/>
        <end position="1693"/>
    </location>
</feature>
<reference evidence="4 5" key="1">
    <citation type="submission" date="2019-12" db="EMBL/GenBank/DDBJ databases">
        <title>Draft genome sequence of the ascomycete Xylaria multiplex DSM 110363.</title>
        <authorList>
            <person name="Buettner E."/>
            <person name="Kellner H."/>
        </authorList>
    </citation>
    <scope>NUCLEOTIDE SEQUENCE [LARGE SCALE GENOMIC DNA]</scope>
    <source>
        <strain evidence="4 5">DSM 110363</strain>
    </source>
</reference>
<dbReference type="Gene3D" id="3.40.50.300">
    <property type="entry name" value="P-loop containing nucleotide triphosphate hydrolases"/>
    <property type="match status" value="1"/>
</dbReference>
<dbReference type="PANTHER" id="PTHR48187:SF2">
    <property type="entry name" value="LD21810P"/>
    <property type="match status" value="1"/>
</dbReference>
<feature type="compositionally biased region" description="Low complexity" evidence="2">
    <location>
        <begin position="1292"/>
        <end position="1308"/>
    </location>
</feature>
<feature type="region of interest" description="Disordered" evidence="2">
    <location>
        <begin position="1251"/>
        <end position="1450"/>
    </location>
</feature>
<dbReference type="InterPro" id="IPR027417">
    <property type="entry name" value="P-loop_NTPase"/>
</dbReference>
<feature type="compositionally biased region" description="Polar residues" evidence="2">
    <location>
        <begin position="853"/>
        <end position="872"/>
    </location>
</feature>
<keyword evidence="5" id="KW-1185">Reference proteome</keyword>
<feature type="compositionally biased region" description="Polar residues" evidence="2">
    <location>
        <begin position="336"/>
        <end position="349"/>
    </location>
</feature>
<dbReference type="SUPFAM" id="SSF52540">
    <property type="entry name" value="P-loop containing nucleoside triphosphate hydrolases"/>
    <property type="match status" value="1"/>
</dbReference>
<accession>A0A7C8INH2</accession>
<evidence type="ECO:0000256" key="2">
    <source>
        <dbReference type="SAM" id="MobiDB-lite"/>
    </source>
</evidence>
<feature type="region of interest" description="Disordered" evidence="2">
    <location>
        <begin position="1468"/>
        <end position="1528"/>
    </location>
</feature>
<feature type="compositionally biased region" description="Acidic residues" evidence="2">
    <location>
        <begin position="1631"/>
        <end position="1673"/>
    </location>
</feature>
<evidence type="ECO:0000259" key="3">
    <source>
        <dbReference type="Pfam" id="PF20150"/>
    </source>
</evidence>
<feature type="region of interest" description="Disordered" evidence="2">
    <location>
        <begin position="1571"/>
        <end position="1604"/>
    </location>
</feature>
<dbReference type="OrthoDB" id="5086500at2759"/>
<protein>
    <recommendedName>
        <fullName evidence="3">2EXR domain-containing protein</fullName>
    </recommendedName>
</protein>
<proteinExistence type="predicted"/>
<sequence>MLTGTFHRQGSINRQISRYETTAVYTHPDAKVDIILVHGLNGEPEKTWASKNGVFWPTDLLPGSLREARANVLVYGYNADVYSKKHGSNPSDNFIFMHAQTLVTSLTHYRKDELTSSNPIIWVCHSLGGILVKRALLYSNDLRTSQHEDYRSIYVSTYGIVFLGTPHTGSGIATWGTVLQAMSDAVVPRSFFHSESVLLKTLKRDNETLQNINNHFLDVYQRFKILMAHENHRTDLKGTRMLVVDASSASPQLPGVTYYAIEATHSGMCKFDNKNAPGYRTIASAIREWVLDAPDVITTRWRVEDDEKLARAKHEIEERMKPWIQSQRIQAGQGANIPQQNNETTLPSQEHSKLQHQPRTLLPEPETPIQSEDDEEPFPSQQSGFDHDSPVEEPIFVKPSVFRPNTYFKGREKELKLLHKMLIDRKTRSVGTSSVLIQSMPGGGKSHLARQYVFQHRYDYPGGIFWIRAKSLQELDYGYYDIAKVAGLKEVTIMDPNRSTNTPAVIKAVQAWLSSTDSWLLVLDGIHFDLEGLEHYIPFAKNTSIIYTSTERTTGEEYQFDNPQVIALDPLTKREAQELLFEEMGKKKPYTQDDLQRAEELVELMDRLPLMIHVAALQMKATREPLAKYLRSYKSRPKVGKLPAYRAVLEQLEHRGAVAALNLMSMLAFFGTHIPVEMVALGAKALDKRTPVKSEGPESRKGSLNLTFKVLIAFALIERNESREASSESTRSTRSVDTAQDTLDILRVDFWLERAICVFCGAFDASIHRVDKDPQTGIPEDYRRLLIHGRRLLLHLDRFEKRFPTLKSAREDLESRVDSIQHRIDQLIKRVSEAASQGSKDLIISVFERTNSLSESETTPSSHSVYESSIGDSTEPLGSPSVYSPTEHGPYHWHVHVPVDIPPGFPEWEASRTVTPQLAATEIFESMSMLDDDETTRKVFGPEHRTIRKHAGRRYRDHAGAWRATSQLVSDPRVSQSRETARGVINSSTIQRQDRRFSFSDSGPSVQSDAEFSLSQINIVSPMPPSGVLLTSHPASSSSRPRLIVGRPSYADARAEETNDENFPITPTLSYPPSMSKDAATTIMRLKETDRPVSIDGLAPVKISSPLAATPIDTEGISLPDSHMVPGVSEDSAPGSLQASTILPAVPSRPPSVPLSRSARSSPSQPAGPFSPPPISIEINPTSSLRSVPQANSPHANPQRLSTHSLEDYDEYLLHARPVPVPQYRDLPYPYTVPIPPEPFNRLGTPAPWVASPMPPNLHPQGYSSQPMSRDASHQSNSSIGSRHSLPLGRDSSPNSSNQAFSSSPASQIMQRPRARRPSIVETEPSPRLNPLDLDTVVTSYQLYKDTRGSSPTTSRRIFRGRKRGGSIPGPDGAHASGSGPKLMSRIRSLRPRSESRRRLRHDSADPGLDDNATGKNNQYTPGFEALPSRRTKTGEEMTRSGSGSGGIRLDKDTVVEFGSPPAEAAAAIAEVKRKSPRIGSTSPPVSQPLSPPRKSNPLAPPPPRVIGPVNDGTRRRAVATPRPKGVHTKHLTELERFRVRTLYYDATLSKGRIRQITGYSASQIRTAVRAKSAAITRRSGRPRKPRRKKGDKSPDSELLTPGGSDVNAELVQQAQAFFAQEGSIMPRGDDNDDGEDDNDDGEDEDEDDNDDGDDDDGDDDDNDGKSDDEGDDIPPSTSAGVLTPSAQASTAGLSPLVPEGSPSRHQGKTFSDLPSEVRIYIWQCVLSTSPTQVPPSRSWALAVLPHQPWIELGRTPPDIKLENPPWDHYVGTRHMPATALTRVNREARAVVLDRCTPIVVSKTTREASNGIPRFIWIDRYSDMIHFFGERFEIDLFEKAGKSACPELYK</sequence>
<evidence type="ECO:0000313" key="5">
    <source>
        <dbReference type="Proteomes" id="UP000481858"/>
    </source>
</evidence>
<dbReference type="InterPro" id="IPR029058">
    <property type="entry name" value="AB_hydrolase_fold"/>
</dbReference>
<evidence type="ECO:0000313" key="4">
    <source>
        <dbReference type="EMBL" id="KAF2968189.1"/>
    </source>
</evidence>
<feature type="compositionally biased region" description="Basic and acidic residues" evidence="2">
    <location>
        <begin position="1392"/>
        <end position="1405"/>
    </location>
</feature>
<evidence type="ECO:0000256" key="1">
    <source>
        <dbReference type="SAM" id="Coils"/>
    </source>
</evidence>
<dbReference type="EMBL" id="WUBL01000055">
    <property type="protein sequence ID" value="KAF2968189.1"/>
    <property type="molecule type" value="Genomic_DNA"/>
</dbReference>
<feature type="region of interest" description="Disordered" evidence="2">
    <location>
        <begin position="1621"/>
        <end position="1711"/>
    </location>
</feature>
<dbReference type="PANTHER" id="PTHR48187">
    <property type="entry name" value="LD21810P"/>
    <property type="match status" value="1"/>
</dbReference>
<feature type="domain" description="2EXR" evidence="3">
    <location>
        <begin position="1710"/>
        <end position="1825"/>
    </location>
</feature>
<dbReference type="Pfam" id="PF20150">
    <property type="entry name" value="2EXR"/>
    <property type="match status" value="1"/>
</dbReference>
<gene>
    <name evidence="4" type="ORF">GQX73_g5366</name>
</gene>
<comment type="caution">
    <text evidence="4">The sequence shown here is derived from an EMBL/GenBank/DDBJ whole genome shotgun (WGS) entry which is preliminary data.</text>
</comment>
<keyword evidence="1" id="KW-0175">Coiled coil</keyword>
<organism evidence="4 5">
    <name type="scientific">Xylaria multiplex</name>
    <dbReference type="NCBI Taxonomy" id="323545"/>
    <lineage>
        <taxon>Eukaryota</taxon>
        <taxon>Fungi</taxon>
        <taxon>Dikarya</taxon>
        <taxon>Ascomycota</taxon>
        <taxon>Pezizomycotina</taxon>
        <taxon>Sordariomycetes</taxon>
        <taxon>Xylariomycetidae</taxon>
        <taxon>Xylariales</taxon>
        <taxon>Xylariaceae</taxon>
        <taxon>Xylaria</taxon>
    </lineage>
</organism>